<sequence>MYYIYIDNFYLKKKKKKEYDRQRYDRLARKLERGKIKQPNESKDDRKSKKATNSIFDSRFNNIRTFVWGDEPLEYHADDDDDDSDSDSSSDGGRQDTAAAGDQKVQQRDRASTSIQTNKKPKKNCNLPKAIKILSSMRDEVKLQRLKLDKKDEGSKKDIKNPTHLQSNVIKSLKIEMLTAMETEIALLTREWEDELNVIAELIRCKSPFVRMQQDLEQLSQQMTAKDMLFKKKLRLVHKLRPPNSL</sequence>
<accession>X6NPA6</accession>
<feature type="region of interest" description="Disordered" evidence="1">
    <location>
        <begin position="77"/>
        <end position="127"/>
    </location>
</feature>
<protein>
    <submittedName>
        <fullName evidence="2">Uncharacterized protein</fullName>
    </submittedName>
</protein>
<dbReference type="AlphaFoldDB" id="X6NPA6"/>
<feature type="region of interest" description="Disordered" evidence="1">
    <location>
        <begin position="29"/>
        <end position="50"/>
    </location>
</feature>
<gene>
    <name evidence="2" type="ORF">RFI_09614</name>
</gene>
<organism evidence="2 3">
    <name type="scientific">Reticulomyxa filosa</name>
    <dbReference type="NCBI Taxonomy" id="46433"/>
    <lineage>
        <taxon>Eukaryota</taxon>
        <taxon>Sar</taxon>
        <taxon>Rhizaria</taxon>
        <taxon>Retaria</taxon>
        <taxon>Foraminifera</taxon>
        <taxon>Monothalamids</taxon>
        <taxon>Reticulomyxidae</taxon>
        <taxon>Reticulomyxa</taxon>
    </lineage>
</organism>
<feature type="compositionally biased region" description="Basic and acidic residues" evidence="1">
    <location>
        <begin position="29"/>
        <end position="47"/>
    </location>
</feature>
<feature type="compositionally biased region" description="Acidic residues" evidence="1">
    <location>
        <begin position="77"/>
        <end position="88"/>
    </location>
</feature>
<comment type="caution">
    <text evidence="2">The sequence shown here is derived from an EMBL/GenBank/DDBJ whole genome shotgun (WGS) entry which is preliminary data.</text>
</comment>
<keyword evidence="3" id="KW-1185">Reference proteome</keyword>
<evidence type="ECO:0000313" key="3">
    <source>
        <dbReference type="Proteomes" id="UP000023152"/>
    </source>
</evidence>
<evidence type="ECO:0000313" key="2">
    <source>
        <dbReference type="EMBL" id="ETO27519.1"/>
    </source>
</evidence>
<name>X6NPA6_RETFI</name>
<dbReference type="EMBL" id="ASPP01007210">
    <property type="protein sequence ID" value="ETO27519.1"/>
    <property type="molecule type" value="Genomic_DNA"/>
</dbReference>
<evidence type="ECO:0000256" key="1">
    <source>
        <dbReference type="SAM" id="MobiDB-lite"/>
    </source>
</evidence>
<reference evidence="2 3" key="1">
    <citation type="journal article" date="2013" name="Curr. Biol.">
        <title>The Genome of the Foraminiferan Reticulomyxa filosa.</title>
        <authorList>
            <person name="Glockner G."/>
            <person name="Hulsmann N."/>
            <person name="Schleicher M."/>
            <person name="Noegel A.A."/>
            <person name="Eichinger L."/>
            <person name="Gallinger C."/>
            <person name="Pawlowski J."/>
            <person name="Sierra R."/>
            <person name="Euteneuer U."/>
            <person name="Pillet L."/>
            <person name="Moustafa A."/>
            <person name="Platzer M."/>
            <person name="Groth M."/>
            <person name="Szafranski K."/>
            <person name="Schliwa M."/>
        </authorList>
    </citation>
    <scope>NUCLEOTIDE SEQUENCE [LARGE SCALE GENOMIC DNA]</scope>
</reference>
<dbReference type="Proteomes" id="UP000023152">
    <property type="component" value="Unassembled WGS sequence"/>
</dbReference>
<proteinExistence type="predicted"/>